<evidence type="ECO:0000259" key="2">
    <source>
        <dbReference type="Pfam" id="PF01936"/>
    </source>
</evidence>
<dbReference type="RefSeq" id="XP_019093391.1">
    <property type="nucleotide sequence ID" value="XM_019237846.1"/>
</dbReference>
<keyword evidence="1" id="KW-0472">Membrane</keyword>
<dbReference type="PANTHER" id="PTHR14379:SF19">
    <property type="entry name" value="ENDONUCLEASE OR GLYCOSYL HYDROLASE-RELATED"/>
    <property type="match status" value="1"/>
</dbReference>
<accession>A0ABM1R303</accession>
<dbReference type="GeneID" id="109129551"/>
<feature type="domain" description="NYN" evidence="2">
    <location>
        <begin position="19"/>
        <end position="110"/>
    </location>
</feature>
<evidence type="ECO:0000313" key="4">
    <source>
        <dbReference type="RefSeq" id="XP_019093391.1"/>
    </source>
</evidence>
<reference evidence="4" key="2">
    <citation type="submission" date="2025-08" db="UniProtKB">
        <authorList>
            <consortium name="RefSeq"/>
        </authorList>
    </citation>
    <scope>IDENTIFICATION</scope>
    <source>
        <tissue evidence="4">Leaf</tissue>
    </source>
</reference>
<evidence type="ECO:0000256" key="1">
    <source>
        <dbReference type="SAM" id="Phobius"/>
    </source>
</evidence>
<protein>
    <submittedName>
        <fullName evidence="4">Uncharacterized protein LOC109129551</fullName>
    </submittedName>
</protein>
<gene>
    <name evidence="4" type="primary">LOC109129551</name>
</gene>
<dbReference type="Proteomes" id="UP000694864">
    <property type="component" value="Chromosome 16"/>
</dbReference>
<sequence length="175" mass="19765">MMRKVNMIKKATPEEAGARTFVYWDIKRFPVPPGFDARRIRPCLAHFLERYGYCGPLTINAVGILTNVHDDILEALSSTGVNLRYAPFGTASLMGLMHDCIYDNPPPANILSISNPMAFPYAKSGFNLFGPFSYSSLEEDAISWIKLILSGMVLFFFYFFSPVELMKITYLLLNN</sequence>
<evidence type="ECO:0000313" key="3">
    <source>
        <dbReference type="Proteomes" id="UP000694864"/>
    </source>
</evidence>
<proteinExistence type="predicted"/>
<dbReference type="CDD" id="cd10910">
    <property type="entry name" value="PIN_limkain_b1_N_like"/>
    <property type="match status" value="1"/>
</dbReference>
<feature type="transmembrane region" description="Helical" evidence="1">
    <location>
        <begin position="141"/>
        <end position="160"/>
    </location>
</feature>
<keyword evidence="3" id="KW-1185">Reference proteome</keyword>
<reference evidence="3" key="1">
    <citation type="journal article" date="2014" name="Nat. Commun.">
        <title>The emerging biofuel crop Camelina sativa retains a highly undifferentiated hexaploid genome structure.</title>
        <authorList>
            <person name="Kagale S."/>
            <person name="Koh C."/>
            <person name="Nixon J."/>
            <person name="Bollina V."/>
            <person name="Clarke W.E."/>
            <person name="Tuteja R."/>
            <person name="Spillane C."/>
            <person name="Robinson S.J."/>
            <person name="Links M.G."/>
            <person name="Clarke C."/>
            <person name="Higgins E.E."/>
            <person name="Huebert T."/>
            <person name="Sharpe A.G."/>
            <person name="Parkin I.A."/>
        </authorList>
    </citation>
    <scope>NUCLEOTIDE SEQUENCE [LARGE SCALE GENOMIC DNA]</scope>
    <source>
        <strain evidence="3">cv. DH55</strain>
    </source>
</reference>
<organism evidence="3 4">
    <name type="scientific">Camelina sativa</name>
    <name type="common">False flax</name>
    <name type="synonym">Myagrum sativum</name>
    <dbReference type="NCBI Taxonomy" id="90675"/>
    <lineage>
        <taxon>Eukaryota</taxon>
        <taxon>Viridiplantae</taxon>
        <taxon>Streptophyta</taxon>
        <taxon>Embryophyta</taxon>
        <taxon>Tracheophyta</taxon>
        <taxon>Spermatophyta</taxon>
        <taxon>Magnoliopsida</taxon>
        <taxon>eudicotyledons</taxon>
        <taxon>Gunneridae</taxon>
        <taxon>Pentapetalae</taxon>
        <taxon>rosids</taxon>
        <taxon>malvids</taxon>
        <taxon>Brassicales</taxon>
        <taxon>Brassicaceae</taxon>
        <taxon>Camelineae</taxon>
        <taxon>Camelina</taxon>
    </lineage>
</organism>
<name>A0ABM1R303_CAMSA</name>
<dbReference type="PANTHER" id="PTHR14379">
    <property type="entry name" value="LIMKAIN B LKAP"/>
    <property type="match status" value="1"/>
</dbReference>
<keyword evidence="1" id="KW-0812">Transmembrane</keyword>
<dbReference type="InterPro" id="IPR021139">
    <property type="entry name" value="NYN"/>
</dbReference>
<dbReference type="Pfam" id="PF01936">
    <property type="entry name" value="NYN"/>
    <property type="match status" value="1"/>
</dbReference>
<keyword evidence="1" id="KW-1133">Transmembrane helix</keyword>
<dbReference type="InterPro" id="IPR024768">
    <property type="entry name" value="Marf1"/>
</dbReference>